<feature type="compositionally biased region" description="Basic and acidic residues" evidence="1">
    <location>
        <begin position="19"/>
        <end position="29"/>
    </location>
</feature>
<dbReference type="EMBL" id="UINC01040038">
    <property type="protein sequence ID" value="SVB39356.1"/>
    <property type="molecule type" value="Genomic_DNA"/>
</dbReference>
<reference evidence="2" key="1">
    <citation type="submission" date="2018-05" db="EMBL/GenBank/DDBJ databases">
        <authorList>
            <person name="Lanie J.A."/>
            <person name="Ng W.-L."/>
            <person name="Kazmierczak K.M."/>
            <person name="Andrzejewski T.M."/>
            <person name="Davidsen T.M."/>
            <person name="Wayne K.J."/>
            <person name="Tettelin H."/>
            <person name="Glass J.I."/>
            <person name="Rusch D."/>
            <person name="Podicherti R."/>
            <person name="Tsui H.-C.T."/>
            <person name="Winkler M.E."/>
        </authorList>
    </citation>
    <scope>NUCLEOTIDE SEQUENCE</scope>
</reference>
<evidence type="ECO:0000256" key="1">
    <source>
        <dbReference type="SAM" id="MobiDB-lite"/>
    </source>
</evidence>
<sequence length="36" mass="4416">WLLVPQTFTTQNHRRTRYTKNDQREDRRTGRPQGDS</sequence>
<organism evidence="2">
    <name type="scientific">marine metagenome</name>
    <dbReference type="NCBI Taxonomy" id="408172"/>
    <lineage>
        <taxon>unclassified sequences</taxon>
        <taxon>metagenomes</taxon>
        <taxon>ecological metagenomes</taxon>
    </lineage>
</organism>
<feature type="region of interest" description="Disordered" evidence="1">
    <location>
        <begin position="1"/>
        <end position="36"/>
    </location>
</feature>
<feature type="compositionally biased region" description="Polar residues" evidence="1">
    <location>
        <begin position="1"/>
        <end position="11"/>
    </location>
</feature>
<feature type="non-terminal residue" evidence="2">
    <location>
        <position position="1"/>
    </location>
</feature>
<proteinExistence type="predicted"/>
<dbReference type="AlphaFoldDB" id="A0A382DLJ8"/>
<evidence type="ECO:0000313" key="2">
    <source>
        <dbReference type="EMBL" id="SVB39356.1"/>
    </source>
</evidence>
<protein>
    <submittedName>
        <fullName evidence="2">Uncharacterized protein</fullName>
    </submittedName>
</protein>
<name>A0A382DLJ8_9ZZZZ</name>
<accession>A0A382DLJ8</accession>
<gene>
    <name evidence="2" type="ORF">METZ01_LOCUS192210</name>
</gene>